<evidence type="ECO:0000313" key="12">
    <source>
        <dbReference type="Proteomes" id="UP000636888"/>
    </source>
</evidence>
<evidence type="ECO:0000256" key="5">
    <source>
        <dbReference type="ARBA" id="ARBA00023237"/>
    </source>
</evidence>
<dbReference type="InterPro" id="IPR014169">
    <property type="entry name" value="Pal_lipo_C"/>
</dbReference>
<feature type="domain" description="OmpA-like" evidence="10">
    <location>
        <begin position="85"/>
        <end position="199"/>
    </location>
</feature>
<comment type="similarity">
    <text evidence="8">Belongs to the Pal lipoprotein family.</text>
</comment>
<comment type="subcellular location">
    <subcellularLocation>
        <location evidence="8">Cell outer membrane</location>
        <topology evidence="8">Lipid-anchor</topology>
    </subcellularLocation>
</comment>
<evidence type="ECO:0000256" key="3">
    <source>
        <dbReference type="ARBA" id="ARBA00023136"/>
    </source>
</evidence>
<dbReference type="PRINTS" id="PR01021">
    <property type="entry name" value="OMPADOMAIN"/>
</dbReference>
<dbReference type="InterPro" id="IPR006665">
    <property type="entry name" value="OmpA-like"/>
</dbReference>
<sequence>MRGKVVNLVLIGALVLAAGCSKQGMVKKDEPIAPSAAAATKPAIVPETKAAANPAPAQNTAAAPAPVQAQPVVADNGNGAQGAKSADALKTDLQRIYFAFDSYALTKEDRDILTKNLEVLKKAANAKVQIAGNCDERGSDDYNLALGEERAREAKKYLVTLGIPAERLSVISYGKEKPLDPGHDEAAWAKNRRDDFVIQ</sequence>
<gene>
    <name evidence="8 11" type="primary">pal</name>
    <name evidence="11" type="ORF">JFN93_24270</name>
</gene>
<feature type="chain" id="PRO_5035277517" description="Peptidoglycan-associated lipoprotein" evidence="9">
    <location>
        <begin position="18"/>
        <end position="199"/>
    </location>
</feature>
<keyword evidence="12" id="KW-1185">Reference proteome</keyword>
<dbReference type="PANTHER" id="PTHR30329:SF21">
    <property type="entry name" value="LIPOPROTEIN YIAD-RELATED"/>
    <property type="match status" value="1"/>
</dbReference>
<dbReference type="Pfam" id="PF00691">
    <property type="entry name" value="OmpA"/>
    <property type="match status" value="1"/>
</dbReference>
<evidence type="ECO:0000256" key="1">
    <source>
        <dbReference type="ARBA" id="ARBA00022618"/>
    </source>
</evidence>
<evidence type="ECO:0000256" key="7">
    <source>
        <dbReference type="ARBA" id="ARBA00023306"/>
    </source>
</evidence>
<protein>
    <recommendedName>
        <fullName evidence="8">Peptidoglycan-associated lipoprotein</fullName>
        <shortName evidence="8">PAL</shortName>
    </recommendedName>
</protein>
<comment type="caution">
    <text evidence="11">The sequence shown here is derived from an EMBL/GenBank/DDBJ whole genome shotgun (WGS) entry which is preliminary data.</text>
</comment>
<dbReference type="EMBL" id="JAEMHM010000030">
    <property type="protein sequence ID" value="MBJ6727837.1"/>
    <property type="molecule type" value="Genomic_DNA"/>
</dbReference>
<evidence type="ECO:0000256" key="6">
    <source>
        <dbReference type="ARBA" id="ARBA00023288"/>
    </source>
</evidence>
<keyword evidence="3 8" id="KW-0472">Membrane</keyword>
<proteinExistence type="inferred from homology"/>
<dbReference type="InterPro" id="IPR050330">
    <property type="entry name" value="Bact_OuterMem_StrucFunc"/>
</dbReference>
<keyword evidence="4 8" id="KW-0564">Palmitate</keyword>
<dbReference type="GO" id="GO:0009279">
    <property type="term" value="C:cell outer membrane"/>
    <property type="evidence" value="ECO:0007669"/>
    <property type="project" value="UniProtKB-SubCell"/>
</dbReference>
<dbReference type="CDD" id="cd07185">
    <property type="entry name" value="OmpA_C-like"/>
    <property type="match status" value="1"/>
</dbReference>
<dbReference type="GO" id="GO:0051301">
    <property type="term" value="P:cell division"/>
    <property type="evidence" value="ECO:0007669"/>
    <property type="project" value="UniProtKB-KW"/>
</dbReference>
<evidence type="ECO:0000256" key="2">
    <source>
        <dbReference type="ARBA" id="ARBA00022729"/>
    </source>
</evidence>
<evidence type="ECO:0000313" key="11">
    <source>
        <dbReference type="EMBL" id="MBJ6727837.1"/>
    </source>
</evidence>
<dbReference type="NCBIfam" id="TIGR02802">
    <property type="entry name" value="Pal_lipo"/>
    <property type="match status" value="1"/>
</dbReference>
<dbReference type="InterPro" id="IPR006664">
    <property type="entry name" value="OMP_bac"/>
</dbReference>
<keyword evidence="1" id="KW-0132">Cell division</keyword>
<keyword evidence="5 8" id="KW-0998">Cell outer membrane</keyword>
<dbReference type="PANTHER" id="PTHR30329">
    <property type="entry name" value="STATOR ELEMENT OF FLAGELLAR MOTOR COMPLEX"/>
    <property type="match status" value="1"/>
</dbReference>
<keyword evidence="6 8" id="KW-0449">Lipoprotein</keyword>
<evidence type="ECO:0000256" key="9">
    <source>
        <dbReference type="SAM" id="SignalP"/>
    </source>
</evidence>
<evidence type="ECO:0000256" key="4">
    <source>
        <dbReference type="ARBA" id="ARBA00023139"/>
    </source>
</evidence>
<dbReference type="PROSITE" id="PS51123">
    <property type="entry name" value="OMPA_2"/>
    <property type="match status" value="1"/>
</dbReference>
<dbReference type="Gene3D" id="3.30.1330.60">
    <property type="entry name" value="OmpA-like domain"/>
    <property type="match status" value="1"/>
</dbReference>
<dbReference type="AlphaFoldDB" id="A0A8J7S8V8"/>
<dbReference type="PROSITE" id="PS51257">
    <property type="entry name" value="PROKAR_LIPOPROTEIN"/>
    <property type="match status" value="1"/>
</dbReference>
<dbReference type="SUPFAM" id="SSF103088">
    <property type="entry name" value="OmpA-like"/>
    <property type="match status" value="1"/>
</dbReference>
<name>A0A8J7S8V8_9BACT</name>
<organism evidence="11 12">
    <name type="scientific">Geomesophilobacter sediminis</name>
    <dbReference type="NCBI Taxonomy" id="2798584"/>
    <lineage>
        <taxon>Bacteria</taxon>
        <taxon>Pseudomonadati</taxon>
        <taxon>Thermodesulfobacteriota</taxon>
        <taxon>Desulfuromonadia</taxon>
        <taxon>Geobacterales</taxon>
        <taxon>Geobacteraceae</taxon>
        <taxon>Geomesophilobacter</taxon>
    </lineage>
</organism>
<dbReference type="RefSeq" id="WP_199386974.1">
    <property type="nucleotide sequence ID" value="NZ_JAEMHM010000030.1"/>
</dbReference>
<dbReference type="HAMAP" id="MF_02204">
    <property type="entry name" value="Pal"/>
    <property type="match status" value="1"/>
</dbReference>
<dbReference type="Proteomes" id="UP000636888">
    <property type="component" value="Unassembled WGS sequence"/>
</dbReference>
<reference evidence="11" key="1">
    <citation type="submission" date="2020-12" db="EMBL/GenBank/DDBJ databases">
        <title>Geomonas sp. Red875, isolated from river sediment.</title>
        <authorList>
            <person name="Xu Z."/>
            <person name="Zhang Z."/>
            <person name="Masuda Y."/>
            <person name="Itoh H."/>
            <person name="Senoo K."/>
        </authorList>
    </citation>
    <scope>NUCLEOTIDE SEQUENCE</scope>
    <source>
        <strain evidence="11">Red875</strain>
    </source>
</reference>
<accession>A0A8J7S8V8</accession>
<feature type="signal peptide" evidence="9">
    <location>
        <begin position="1"/>
        <end position="17"/>
    </location>
</feature>
<keyword evidence="2 8" id="KW-0732">Signal</keyword>
<evidence type="ECO:0000256" key="8">
    <source>
        <dbReference type="HAMAP-Rule" id="MF_02204"/>
    </source>
</evidence>
<dbReference type="InterPro" id="IPR036737">
    <property type="entry name" value="OmpA-like_sf"/>
</dbReference>
<dbReference type="InterPro" id="IPR039001">
    <property type="entry name" value="Pal"/>
</dbReference>
<keyword evidence="7" id="KW-0131">Cell cycle</keyword>
<evidence type="ECO:0000259" key="10">
    <source>
        <dbReference type="PROSITE" id="PS51123"/>
    </source>
</evidence>